<evidence type="ECO:0000256" key="3">
    <source>
        <dbReference type="ARBA" id="ARBA00022842"/>
    </source>
</evidence>
<gene>
    <name evidence="6" type="ORF">AMJ44_05160</name>
</gene>
<dbReference type="Gene3D" id="3.90.79.10">
    <property type="entry name" value="Nucleoside Triphosphate Pyrophosphohydrolase"/>
    <property type="match status" value="1"/>
</dbReference>
<dbReference type="Pfam" id="PF14803">
    <property type="entry name" value="Zn_ribbon_Nudix"/>
    <property type="match status" value="1"/>
</dbReference>
<proteinExistence type="inferred from homology"/>
<evidence type="ECO:0000313" key="6">
    <source>
        <dbReference type="EMBL" id="KPJ68879.1"/>
    </source>
</evidence>
<organism evidence="6 7">
    <name type="scientific">candidate division WOR-1 bacterium DG_54_3</name>
    <dbReference type="NCBI Taxonomy" id="1703775"/>
    <lineage>
        <taxon>Bacteria</taxon>
        <taxon>Bacillati</taxon>
        <taxon>Saganbacteria</taxon>
    </lineage>
</organism>
<dbReference type="EMBL" id="LIZX01000037">
    <property type="protein sequence ID" value="KPJ68879.1"/>
    <property type="molecule type" value="Genomic_DNA"/>
</dbReference>
<comment type="caution">
    <text evidence="6">The sequence shown here is derived from an EMBL/GenBank/DDBJ whole genome shotgun (WGS) entry which is preliminary data.</text>
</comment>
<accession>A0A0S7Y335</accession>
<dbReference type="CDD" id="cd02883">
    <property type="entry name" value="NUDIX_Hydrolase"/>
    <property type="match status" value="1"/>
</dbReference>
<dbReference type="SUPFAM" id="SSF55811">
    <property type="entry name" value="Nudix"/>
    <property type="match status" value="1"/>
</dbReference>
<dbReference type="GO" id="GO:0016787">
    <property type="term" value="F:hydrolase activity"/>
    <property type="evidence" value="ECO:0007669"/>
    <property type="project" value="UniProtKB-KW"/>
</dbReference>
<evidence type="ECO:0000313" key="7">
    <source>
        <dbReference type="Proteomes" id="UP000051861"/>
    </source>
</evidence>
<dbReference type="InterPro" id="IPR015797">
    <property type="entry name" value="NUDIX_hydrolase-like_dom_sf"/>
</dbReference>
<dbReference type="PRINTS" id="PR00502">
    <property type="entry name" value="NUDIXFAMILY"/>
</dbReference>
<evidence type="ECO:0000256" key="4">
    <source>
        <dbReference type="RuleBase" id="RU003476"/>
    </source>
</evidence>
<reference evidence="6 7" key="1">
    <citation type="journal article" date="2015" name="Microbiome">
        <title>Genomic resolution of linkages in carbon, nitrogen, and sulfur cycling among widespread estuary sediment bacteria.</title>
        <authorList>
            <person name="Baker B.J."/>
            <person name="Lazar C.S."/>
            <person name="Teske A.P."/>
            <person name="Dick G.J."/>
        </authorList>
    </citation>
    <scope>NUCLEOTIDE SEQUENCE [LARGE SCALE GENOMIC DNA]</scope>
    <source>
        <strain evidence="6">DG_54_3</strain>
    </source>
</reference>
<keyword evidence="3" id="KW-0460">Magnesium</keyword>
<dbReference type="InterPro" id="IPR029401">
    <property type="entry name" value="Nudix_N"/>
</dbReference>
<feature type="domain" description="Nudix hydrolase" evidence="5">
    <location>
        <begin position="37"/>
        <end position="162"/>
    </location>
</feature>
<evidence type="ECO:0000256" key="1">
    <source>
        <dbReference type="ARBA" id="ARBA00001946"/>
    </source>
</evidence>
<dbReference type="InterPro" id="IPR020084">
    <property type="entry name" value="NUDIX_hydrolase_CS"/>
</dbReference>
<keyword evidence="2 4" id="KW-0378">Hydrolase</keyword>
<dbReference type="InterPro" id="IPR000086">
    <property type="entry name" value="NUDIX_hydrolase_dom"/>
</dbReference>
<name>A0A0S7Y335_UNCSA</name>
<dbReference type="PROSITE" id="PS51462">
    <property type="entry name" value="NUDIX"/>
    <property type="match status" value="1"/>
</dbReference>
<dbReference type="PROSITE" id="PS00893">
    <property type="entry name" value="NUDIX_BOX"/>
    <property type="match status" value="1"/>
</dbReference>
<comment type="cofactor">
    <cofactor evidence="1">
        <name>Mg(2+)</name>
        <dbReference type="ChEBI" id="CHEBI:18420"/>
    </cofactor>
</comment>
<dbReference type="InterPro" id="IPR020476">
    <property type="entry name" value="Nudix_hydrolase"/>
</dbReference>
<comment type="similarity">
    <text evidence="4">Belongs to the Nudix hydrolase family.</text>
</comment>
<dbReference type="Pfam" id="PF00293">
    <property type="entry name" value="NUDIX"/>
    <property type="match status" value="1"/>
</dbReference>
<dbReference type="Proteomes" id="UP000051861">
    <property type="component" value="Unassembled WGS sequence"/>
</dbReference>
<dbReference type="PANTHER" id="PTHR43222">
    <property type="entry name" value="NUDIX HYDROLASE 23"/>
    <property type="match status" value="1"/>
</dbReference>
<protein>
    <recommendedName>
        <fullName evidence="5">Nudix hydrolase domain-containing protein</fullName>
    </recommendedName>
</protein>
<sequence length="162" mass="18584">MKTFKFCPLCKYPLRHGKVDGRKRLFCQRCGWVNYENPLPVVACAAVNDEGKILIAKRNLEPGKNSWALPGGFVEQDETPEDTCLRELKEETGIDGEITKLIGVYIQRTRKYGSLLVIGYLVDVLHENISINSEVKEAKFVSKRDIPYIPFLTHRKMIEEVR</sequence>
<evidence type="ECO:0000259" key="5">
    <source>
        <dbReference type="PROSITE" id="PS51462"/>
    </source>
</evidence>
<dbReference type="AlphaFoldDB" id="A0A0S7Y335"/>
<evidence type="ECO:0000256" key="2">
    <source>
        <dbReference type="ARBA" id="ARBA00022801"/>
    </source>
</evidence>
<dbReference type="PATRIC" id="fig|1703775.3.peg.1863"/>
<dbReference type="PANTHER" id="PTHR43222:SF2">
    <property type="entry name" value="NUDIX HYDROLASE 23, CHLOROPLASTIC"/>
    <property type="match status" value="1"/>
</dbReference>